<dbReference type="AlphaFoldDB" id="A0A3R7W2U5"/>
<dbReference type="EMBL" id="QKXF01000713">
    <property type="protein sequence ID" value="RQM09385.1"/>
    <property type="molecule type" value="Genomic_DNA"/>
</dbReference>
<feature type="compositionally biased region" description="Low complexity" evidence="1">
    <location>
        <begin position="451"/>
        <end position="462"/>
    </location>
</feature>
<evidence type="ECO:0000313" key="3">
    <source>
        <dbReference type="Proteomes" id="UP000286097"/>
    </source>
</evidence>
<sequence length="664" mass="74081">MDLSMILSPALEEESRALGGPPPRESNRNWSADELQCAVAILQDFQQPCDEPPEDAQHGIRGKSDAKNPFPTREQEERGNAIKRSIACSDDDIRAAPGREDGTKIKKVQGMQQLVLTDTMSKLDLLVQADAVIEHHHPKLSSSLADEKSEQLRSGVWSRAEEKYAARLVAYFLEGLLDLPEGITLRKFVAEKLHCNRRRVSMKLGTGLLAGQKLPRKVGASVFVAADPPPSDKQRHEIANVLEELRRASLNSGPWNSVHNDDDDDGDGHSYSQRRLFELHQENKDDSAIRRLNKIMHHASMKKSAFKSKRCKPRIIRTGFESPEEEEFVTTMFEFFMDGSLDLPEGTKLVRYLCQQLGCTRMQLSMKLAPRRMSERKFPDNVGHIRYLRKVAGGASRDSSDNDDVSEEIFEVESRITELRLAHEEAHKNASPPVALPIKCERKISTASVSSTGTASVASTRSDSPARSFRRSGPWSQDEEVYAAALIDFFFKGVLKIAEGTTLRAFLSSRLCCNPMRISKKLASECIAEIRIPKKLGSSAYERNDEVSPKEQDEAEVVLLGLQRVYMYSSTAKRDSVSGSKRPRQSRGPLSQQVTTTIGLDSDTAGLESDSHCVVASYTCERSPMKFQKTAKIHTPAQEERKRYVNVPHGPALVVPALLKEQLA</sequence>
<feature type="region of interest" description="Disordered" evidence="1">
    <location>
        <begin position="573"/>
        <end position="593"/>
    </location>
</feature>
<feature type="compositionally biased region" description="Basic and acidic residues" evidence="1">
    <location>
        <begin position="55"/>
        <end position="66"/>
    </location>
</feature>
<feature type="region of interest" description="Disordered" evidence="1">
    <location>
        <begin position="451"/>
        <end position="473"/>
    </location>
</feature>
<feature type="region of interest" description="Disordered" evidence="1">
    <location>
        <begin position="1"/>
        <end position="32"/>
    </location>
</feature>
<evidence type="ECO:0000313" key="2">
    <source>
        <dbReference type="EMBL" id="RQM09385.1"/>
    </source>
</evidence>
<proteinExistence type="predicted"/>
<dbReference type="OrthoDB" id="68300at2759"/>
<dbReference type="Proteomes" id="UP000286097">
    <property type="component" value="Unassembled WGS sequence"/>
</dbReference>
<dbReference type="PANTHER" id="PTHR35213:SF3">
    <property type="entry name" value="MYB-LIKE DOMAIN-CONTAINING PROTEIN"/>
    <property type="match status" value="1"/>
</dbReference>
<organism evidence="2 3">
    <name type="scientific">Peronospora effusa</name>
    <dbReference type="NCBI Taxonomy" id="542832"/>
    <lineage>
        <taxon>Eukaryota</taxon>
        <taxon>Sar</taxon>
        <taxon>Stramenopiles</taxon>
        <taxon>Oomycota</taxon>
        <taxon>Peronosporomycetes</taxon>
        <taxon>Peronosporales</taxon>
        <taxon>Peronosporaceae</taxon>
        <taxon>Peronospora</taxon>
    </lineage>
</organism>
<feature type="region of interest" description="Disordered" evidence="1">
    <location>
        <begin position="45"/>
        <end position="82"/>
    </location>
</feature>
<name>A0A3R7W2U5_9STRA</name>
<comment type="caution">
    <text evidence="2">The sequence shown here is derived from an EMBL/GenBank/DDBJ whole genome shotgun (WGS) entry which is preliminary data.</text>
</comment>
<reference evidence="2 3" key="1">
    <citation type="submission" date="2018-06" db="EMBL/GenBank/DDBJ databases">
        <title>Comparative genomics of downy mildews reveals potential adaptations to biotrophy.</title>
        <authorList>
            <person name="Fletcher K."/>
            <person name="Klosterman S.J."/>
            <person name="Derevnina L."/>
            <person name="Martin F."/>
            <person name="Koike S."/>
            <person name="Reyes Chin-Wo S."/>
            <person name="Mou B."/>
            <person name="Michelmore R."/>
        </authorList>
    </citation>
    <scope>NUCLEOTIDE SEQUENCE [LARGE SCALE GENOMIC DNA]</scope>
    <source>
        <strain evidence="2 3">R13</strain>
    </source>
</reference>
<dbReference type="PANTHER" id="PTHR35213">
    <property type="entry name" value="RING-TYPE DOMAIN-CONTAINING PROTEIN-RELATED"/>
    <property type="match status" value="1"/>
</dbReference>
<gene>
    <name evidence="2" type="ORF">DD237_008462</name>
</gene>
<protein>
    <submittedName>
        <fullName evidence="2">Uncharacterized protein</fullName>
    </submittedName>
</protein>
<evidence type="ECO:0000256" key="1">
    <source>
        <dbReference type="SAM" id="MobiDB-lite"/>
    </source>
</evidence>
<dbReference type="VEuPathDB" id="FungiDB:DD237_008462"/>
<accession>A0A3R7W2U5</accession>